<sequence length="90" mass="9489">MRAAFSTQTHIGHELTERSELGSSSGHEDCHRDCLAGGAPPPEFRKPQELAEPVGDDGLETEKLGLCQTAAASSSPAATRLRTGNVAMSR</sequence>
<name>A0A176W887_MARPO</name>
<organism evidence="2 3">
    <name type="scientific">Marchantia polymorpha subsp. ruderalis</name>
    <dbReference type="NCBI Taxonomy" id="1480154"/>
    <lineage>
        <taxon>Eukaryota</taxon>
        <taxon>Viridiplantae</taxon>
        <taxon>Streptophyta</taxon>
        <taxon>Embryophyta</taxon>
        <taxon>Marchantiophyta</taxon>
        <taxon>Marchantiopsida</taxon>
        <taxon>Marchantiidae</taxon>
        <taxon>Marchantiales</taxon>
        <taxon>Marchantiaceae</taxon>
        <taxon>Marchantia</taxon>
    </lineage>
</organism>
<feature type="region of interest" description="Disordered" evidence="1">
    <location>
        <begin position="1"/>
        <end position="90"/>
    </location>
</feature>
<comment type="caution">
    <text evidence="2">The sequence shown here is derived from an EMBL/GenBank/DDBJ whole genome shotgun (WGS) entry which is preliminary data.</text>
</comment>
<evidence type="ECO:0000313" key="3">
    <source>
        <dbReference type="Proteomes" id="UP000077202"/>
    </source>
</evidence>
<evidence type="ECO:0000313" key="2">
    <source>
        <dbReference type="EMBL" id="OAE28863.1"/>
    </source>
</evidence>
<evidence type="ECO:0000256" key="1">
    <source>
        <dbReference type="SAM" id="MobiDB-lite"/>
    </source>
</evidence>
<accession>A0A176W887</accession>
<protein>
    <submittedName>
        <fullName evidence="2">Uncharacterized protein</fullName>
    </submittedName>
</protein>
<proteinExistence type="predicted"/>
<feature type="compositionally biased region" description="Polar residues" evidence="1">
    <location>
        <begin position="1"/>
        <end position="10"/>
    </location>
</feature>
<gene>
    <name evidence="2" type="ORF">AXG93_684s1430</name>
</gene>
<keyword evidence="3" id="KW-1185">Reference proteome</keyword>
<reference evidence="2" key="1">
    <citation type="submission" date="2016-03" db="EMBL/GenBank/DDBJ databases">
        <title>Mechanisms controlling the formation of the plant cell surface in tip-growing cells are functionally conserved among land plants.</title>
        <authorList>
            <person name="Honkanen S."/>
            <person name="Jones V.A."/>
            <person name="Morieri G."/>
            <person name="Champion C."/>
            <person name="Hetherington A.J."/>
            <person name="Kelly S."/>
            <person name="Saint-Marcoux D."/>
            <person name="Proust H."/>
            <person name="Prescott H."/>
            <person name="Dolan L."/>
        </authorList>
    </citation>
    <scope>NUCLEOTIDE SEQUENCE [LARGE SCALE GENOMIC DNA]</scope>
    <source>
        <tissue evidence="2">Whole gametophyte</tissue>
    </source>
</reference>
<dbReference type="EMBL" id="LVLJ01001645">
    <property type="protein sequence ID" value="OAE28863.1"/>
    <property type="molecule type" value="Genomic_DNA"/>
</dbReference>
<dbReference type="AlphaFoldDB" id="A0A176W887"/>
<dbReference type="Proteomes" id="UP000077202">
    <property type="component" value="Unassembled WGS sequence"/>
</dbReference>
<feature type="compositionally biased region" description="Basic and acidic residues" evidence="1">
    <location>
        <begin position="11"/>
        <end position="34"/>
    </location>
</feature>